<dbReference type="STRING" id="3476.A0A2P5CLG6"/>
<dbReference type="Proteomes" id="UP000237105">
    <property type="component" value="Unassembled WGS sequence"/>
</dbReference>
<evidence type="ECO:0000313" key="3">
    <source>
        <dbReference type="EMBL" id="PON61884.1"/>
    </source>
</evidence>
<evidence type="ECO:0000313" key="4">
    <source>
        <dbReference type="Proteomes" id="UP000237105"/>
    </source>
</evidence>
<comment type="caution">
    <text evidence="3">The sequence shown here is derived from an EMBL/GenBank/DDBJ whole genome shotgun (WGS) entry which is preliminary data.</text>
</comment>
<dbReference type="PANTHER" id="PTHR33913">
    <property type="entry name" value="ALEURONE LAYER MORPHOGENESIS PROTEIN"/>
    <property type="match status" value="1"/>
</dbReference>
<keyword evidence="4" id="KW-1185">Reference proteome</keyword>
<sequence length="515" mass="57506">MAMEPSDVCPTEDAVLALLEYLADPRLPAKSLQDNPTEPQRQAVAKQVHAAVLLYNYYHRKQYPVLEFLGFDSFFKLAVILKPALLGHLKVTQISNYKELDDLANQLSLTEKSIMQACDISRTLDASREVPLVEGWPITEVAVFLVDLNKEKCWLKFSSNTEGVWSVIEKDVHDSHRSLGSTIETNQTNKRIRVIQKSSRVESSNDLTDFQQLAYLAVKEATGISRTDLMILEEHVVYSVSKEKAAAQFYIMQCTKLVKEDAFQLPIKDLIDREICLNSLQDSMLGESPERKKIPRESAGHKIQDSSHVNNSIGAACSHKTATADLKNPKEKDISGFSKAFSWHQPSQNEEKCSGISNTTEGDNHQKLITSSLTESYLSDLASGDDIKFGMDLTTSSHNAKRSYSTNHKIEKFASGNRISDNISSDKKETGCLSLATYESNISSEQKGNGCHSLVTYESTSRHLEKTQSTMASKENLLTETAVRVLTRKRDKLVVLFSTNSLLFPSQSHLWACLG</sequence>
<dbReference type="PANTHER" id="PTHR33913:SF1">
    <property type="entry name" value="DRBM DOMAIN-CONTAINING PROTEIN"/>
    <property type="match status" value="1"/>
</dbReference>
<organism evidence="3 4">
    <name type="scientific">Parasponia andersonii</name>
    <name type="common">Sponia andersonii</name>
    <dbReference type="NCBI Taxonomy" id="3476"/>
    <lineage>
        <taxon>Eukaryota</taxon>
        <taxon>Viridiplantae</taxon>
        <taxon>Streptophyta</taxon>
        <taxon>Embryophyta</taxon>
        <taxon>Tracheophyta</taxon>
        <taxon>Spermatophyta</taxon>
        <taxon>Magnoliopsida</taxon>
        <taxon>eudicotyledons</taxon>
        <taxon>Gunneridae</taxon>
        <taxon>Pentapetalae</taxon>
        <taxon>rosids</taxon>
        <taxon>fabids</taxon>
        <taxon>Rosales</taxon>
        <taxon>Cannabaceae</taxon>
        <taxon>Parasponia</taxon>
    </lineage>
</organism>
<gene>
    <name evidence="3" type="ORF">PanWU01x14_143020</name>
</gene>
<proteinExistence type="predicted"/>
<dbReference type="Pfam" id="PF25500">
    <property type="entry name" value="DUF7913"/>
    <property type="match status" value="1"/>
</dbReference>
<reference evidence="4" key="1">
    <citation type="submission" date="2016-06" db="EMBL/GenBank/DDBJ databases">
        <title>Parallel loss of symbiosis genes in relatives of nitrogen-fixing non-legume Parasponia.</title>
        <authorList>
            <person name="Van Velzen R."/>
            <person name="Holmer R."/>
            <person name="Bu F."/>
            <person name="Rutten L."/>
            <person name="Van Zeijl A."/>
            <person name="Liu W."/>
            <person name="Santuari L."/>
            <person name="Cao Q."/>
            <person name="Sharma T."/>
            <person name="Shen D."/>
            <person name="Roswanjaya Y."/>
            <person name="Wardhani T."/>
            <person name="Kalhor M.S."/>
            <person name="Jansen J."/>
            <person name="Van den Hoogen J."/>
            <person name="Gungor B."/>
            <person name="Hartog M."/>
            <person name="Hontelez J."/>
            <person name="Verver J."/>
            <person name="Yang W.-C."/>
            <person name="Schijlen E."/>
            <person name="Repin R."/>
            <person name="Schilthuizen M."/>
            <person name="Schranz E."/>
            <person name="Heidstra R."/>
            <person name="Miyata K."/>
            <person name="Fedorova E."/>
            <person name="Kohlen W."/>
            <person name="Bisseling T."/>
            <person name="Smit S."/>
            <person name="Geurts R."/>
        </authorList>
    </citation>
    <scope>NUCLEOTIDE SEQUENCE [LARGE SCALE GENOMIC DNA]</scope>
    <source>
        <strain evidence="4">cv. WU1-14</strain>
    </source>
</reference>
<accession>A0A2P5CLG6</accession>
<dbReference type="AlphaFoldDB" id="A0A2P5CLG6"/>
<feature type="domain" description="DUF7913" evidence="1">
    <location>
        <begin position="7"/>
        <end position="125"/>
    </location>
</feature>
<feature type="domain" description="DUF7915" evidence="2">
    <location>
        <begin position="161"/>
        <end position="273"/>
    </location>
</feature>
<dbReference type="Pfam" id="PF25502">
    <property type="entry name" value="DUF7915"/>
    <property type="match status" value="1"/>
</dbReference>
<dbReference type="EMBL" id="JXTB01000118">
    <property type="protein sequence ID" value="PON61884.1"/>
    <property type="molecule type" value="Genomic_DNA"/>
</dbReference>
<dbReference type="OrthoDB" id="1909634at2759"/>
<evidence type="ECO:0000259" key="1">
    <source>
        <dbReference type="Pfam" id="PF25500"/>
    </source>
</evidence>
<evidence type="ECO:0000259" key="2">
    <source>
        <dbReference type="Pfam" id="PF25502"/>
    </source>
</evidence>
<dbReference type="InterPro" id="IPR057235">
    <property type="entry name" value="DUF7913"/>
</dbReference>
<dbReference type="InterPro" id="IPR057237">
    <property type="entry name" value="DUF7915"/>
</dbReference>
<name>A0A2P5CLG6_PARAD</name>
<protein>
    <submittedName>
        <fullName evidence="3">Uncharacterized protein</fullName>
    </submittedName>
</protein>